<proteinExistence type="inferred from homology"/>
<dbReference type="OrthoDB" id="775571at2759"/>
<protein>
    <recommendedName>
        <fullName evidence="5">Gamma-tubulin complex component</fullName>
    </recommendedName>
</protein>
<evidence type="ECO:0000256" key="1">
    <source>
        <dbReference type="ARBA" id="ARBA00010337"/>
    </source>
</evidence>
<dbReference type="InterPro" id="IPR007259">
    <property type="entry name" value="GCP"/>
</dbReference>
<dbReference type="InterPro" id="IPR042241">
    <property type="entry name" value="GCP_C_sf"/>
</dbReference>
<feature type="compositionally biased region" description="Polar residues" evidence="6">
    <location>
        <begin position="145"/>
        <end position="159"/>
    </location>
</feature>
<accession>A0A815HYB3</accession>
<keyword evidence="11" id="KW-1185">Reference proteome</keyword>
<dbReference type="GO" id="GO:0000278">
    <property type="term" value="P:mitotic cell cycle"/>
    <property type="evidence" value="ECO:0007669"/>
    <property type="project" value="TreeGrafter"/>
</dbReference>
<dbReference type="Pfam" id="PF17681">
    <property type="entry name" value="GCP_N_terminal"/>
    <property type="match status" value="1"/>
</dbReference>
<dbReference type="Pfam" id="PF04130">
    <property type="entry name" value="GCP_C_terminal"/>
    <property type="match status" value="1"/>
</dbReference>
<evidence type="ECO:0000313" key="9">
    <source>
        <dbReference type="EMBL" id="CAF1360492.1"/>
    </source>
</evidence>
<dbReference type="GO" id="GO:0031122">
    <property type="term" value="P:cytoplasmic microtubule organization"/>
    <property type="evidence" value="ECO:0007669"/>
    <property type="project" value="TreeGrafter"/>
</dbReference>
<gene>
    <name evidence="9" type="ORF">GPM918_LOCUS31353</name>
    <name evidence="10" type="ORF">SRO942_LOCUS31992</name>
</gene>
<dbReference type="Proteomes" id="UP000663829">
    <property type="component" value="Unassembled WGS sequence"/>
</dbReference>
<dbReference type="PANTHER" id="PTHR19302">
    <property type="entry name" value="GAMMA TUBULIN COMPLEX PROTEIN"/>
    <property type="match status" value="1"/>
</dbReference>
<comment type="similarity">
    <text evidence="1 5">Belongs to the TUBGCP family.</text>
</comment>
<evidence type="ECO:0000313" key="11">
    <source>
        <dbReference type="Proteomes" id="UP000663829"/>
    </source>
</evidence>
<feature type="compositionally biased region" description="Basic and acidic residues" evidence="6">
    <location>
        <begin position="623"/>
        <end position="634"/>
    </location>
</feature>
<evidence type="ECO:0000256" key="4">
    <source>
        <dbReference type="ARBA" id="ARBA00023212"/>
    </source>
</evidence>
<dbReference type="GO" id="GO:0000922">
    <property type="term" value="C:spindle pole"/>
    <property type="evidence" value="ECO:0007669"/>
    <property type="project" value="InterPro"/>
</dbReference>
<organism evidence="9 11">
    <name type="scientific">Didymodactylos carnosus</name>
    <dbReference type="NCBI Taxonomy" id="1234261"/>
    <lineage>
        <taxon>Eukaryota</taxon>
        <taxon>Metazoa</taxon>
        <taxon>Spiralia</taxon>
        <taxon>Gnathifera</taxon>
        <taxon>Rotifera</taxon>
        <taxon>Eurotatoria</taxon>
        <taxon>Bdelloidea</taxon>
        <taxon>Philodinida</taxon>
        <taxon>Philodinidae</taxon>
        <taxon>Didymodactylos</taxon>
    </lineage>
</organism>
<sequence>MDIHGHSGTDLFNIGKEWFSGLRLISNPLKSNSDVNDLFLVKRNESVINHNTSEQNYSNLSQVEHLYEYTKQLKEKPCLPDDYFSHQPIINTSSQHREHSNILHCLPSQTTLYDLCQISTTNDQTQDGCFKALNYEDSISDDGFQSASSGLTSPTNSFEKASVVSKKQEDDESNEKNKNVINIWNKALINNQNEYYTWENRGSHSFRCTLPYLFDIRDNSFTKFCWFLLSQDSSICMNENNIIQFRSISLCEFLRDLCYLLLNVPSSSFSWQETDQTFMFNSEVVVDGYTREAIRIFALKYVTAGNKFCIIYNYVNDEKNDIHSCETEIQFRRALRYYLRFIQNTIVIHEMSKFSLIQFSSHIDTIICTVDLPVSLIVDIKNLEKLIQTNCPTTSLAFIKLSSILHTLLTHRHHTVNNNHFLLLLHFVTYSLRPLIKFFQQLILYSVHDDRYNEFPIVFNQDRRNGLKTNDFWTKTFMIRYLHSTNQINRDILHQILSFDLLQQIVNITRSLTLIRLCDKHHPLCSDDNFYPSLKFVCAYNEIDRKDIEQYKIYMNEKIDRHEQNRRDFRLQIEEAKRQELLERYAVVDKRREVMQDMMDNQQKKDIEKRRKIRQQLEEQIEDKERQKKEEKIADTAARQNPDTNITTVIGSQLPSQYSNLVDSVRQELITTYDKKTRIVDEREQLAKLRVQQHKGEDTIKVSKTVTENKHIPSQIVDTNVDNEIIIRKHEISPIESLVETDSGIETLNTTITVDEEGNDTLDLTTSITTPSKNHLDNLSKNKPSSNSSNVNDILHTKQVMGYHVSHESSSSTMDRQSEKQNEITVYRPSVRIVPSNVLKSTVQNYMKRNIESVNDDNLVVEDEQKVYDWDEVIAAGPRFHYSDSFSINNQLEVSTASNVRDVEMDGIMPLKVWLDQSLSPIIHLQSQLVNRALLNYFQDELQLHQHLGNLRTYYFLAKGRFGQAFCQELSRQLLLTDDVRSVYKVSSLRHCLYSSLDQAGELNNLDILRLVIKPDIPNSLDSSLLDYFDLIYVVKWPMNIIVTDDMIEKYKSIFRFLLRILLIKQVLNEIWVTLKSGN</sequence>
<dbReference type="PANTHER" id="PTHR19302:SF70">
    <property type="entry name" value="GAMMA-TUBULIN COMPLEX COMPONENT 6"/>
    <property type="match status" value="1"/>
</dbReference>
<feature type="region of interest" description="Disordered" evidence="6">
    <location>
        <begin position="145"/>
        <end position="175"/>
    </location>
</feature>
<evidence type="ECO:0000259" key="8">
    <source>
        <dbReference type="Pfam" id="PF17681"/>
    </source>
</evidence>
<comment type="caution">
    <text evidence="9">The sequence shown here is derived from an EMBL/GenBank/DDBJ whole genome shotgun (WGS) entry which is preliminary data.</text>
</comment>
<evidence type="ECO:0000256" key="5">
    <source>
        <dbReference type="RuleBase" id="RU363050"/>
    </source>
</evidence>
<feature type="domain" description="Gamma tubulin complex component C-terminal" evidence="7">
    <location>
        <begin position="944"/>
        <end position="1072"/>
    </location>
</feature>
<evidence type="ECO:0000256" key="6">
    <source>
        <dbReference type="SAM" id="MobiDB-lite"/>
    </source>
</evidence>
<name>A0A815HYB3_9BILA</name>
<dbReference type="GO" id="GO:0005874">
    <property type="term" value="C:microtubule"/>
    <property type="evidence" value="ECO:0007669"/>
    <property type="project" value="UniProtKB-KW"/>
</dbReference>
<keyword evidence="2 5" id="KW-0963">Cytoplasm</keyword>
<keyword evidence="3 5" id="KW-0493">Microtubule</keyword>
<evidence type="ECO:0000313" key="10">
    <source>
        <dbReference type="EMBL" id="CAF4238200.1"/>
    </source>
</evidence>
<dbReference type="Gene3D" id="1.20.120.1900">
    <property type="entry name" value="Gamma-tubulin complex, C-terminal domain"/>
    <property type="match status" value="1"/>
</dbReference>
<dbReference type="EMBL" id="CAJNOQ010015383">
    <property type="protein sequence ID" value="CAF1360492.1"/>
    <property type="molecule type" value="Genomic_DNA"/>
</dbReference>
<dbReference type="EMBL" id="CAJOBC010069697">
    <property type="protein sequence ID" value="CAF4238200.1"/>
    <property type="molecule type" value="Genomic_DNA"/>
</dbReference>
<dbReference type="GO" id="GO:0051225">
    <property type="term" value="P:spindle assembly"/>
    <property type="evidence" value="ECO:0007669"/>
    <property type="project" value="TreeGrafter"/>
</dbReference>
<dbReference type="InterPro" id="IPR041470">
    <property type="entry name" value="GCP_N"/>
</dbReference>
<evidence type="ECO:0000256" key="2">
    <source>
        <dbReference type="ARBA" id="ARBA00022490"/>
    </source>
</evidence>
<reference evidence="9" key="1">
    <citation type="submission" date="2021-02" db="EMBL/GenBank/DDBJ databases">
        <authorList>
            <person name="Nowell W R."/>
        </authorList>
    </citation>
    <scope>NUCLEOTIDE SEQUENCE</scope>
</reference>
<dbReference type="GO" id="GO:0051011">
    <property type="term" value="F:microtubule minus-end binding"/>
    <property type="evidence" value="ECO:0007669"/>
    <property type="project" value="TreeGrafter"/>
</dbReference>
<comment type="subcellular location">
    <subcellularLocation>
        <location evidence="5">Cytoplasm</location>
        <location evidence="5">Cytoskeleton</location>
        <location evidence="5">Microtubule organizing center</location>
    </subcellularLocation>
</comment>
<dbReference type="GO" id="GO:0051321">
    <property type="term" value="P:meiotic cell cycle"/>
    <property type="evidence" value="ECO:0007669"/>
    <property type="project" value="TreeGrafter"/>
</dbReference>
<evidence type="ECO:0000259" key="7">
    <source>
        <dbReference type="Pfam" id="PF04130"/>
    </source>
</evidence>
<dbReference type="GO" id="GO:0043015">
    <property type="term" value="F:gamma-tubulin binding"/>
    <property type="evidence" value="ECO:0007669"/>
    <property type="project" value="InterPro"/>
</dbReference>
<dbReference type="Proteomes" id="UP000681722">
    <property type="component" value="Unassembled WGS sequence"/>
</dbReference>
<dbReference type="GO" id="GO:0000930">
    <property type="term" value="C:gamma-tubulin complex"/>
    <property type="evidence" value="ECO:0007669"/>
    <property type="project" value="TreeGrafter"/>
</dbReference>
<feature type="region of interest" description="Disordered" evidence="6">
    <location>
        <begin position="619"/>
        <end position="640"/>
    </location>
</feature>
<feature type="compositionally biased region" description="Basic and acidic residues" evidence="6">
    <location>
        <begin position="166"/>
        <end position="175"/>
    </location>
</feature>
<dbReference type="AlphaFoldDB" id="A0A815HYB3"/>
<feature type="domain" description="Gamma tubulin complex component protein N-terminal" evidence="8">
    <location>
        <begin position="254"/>
        <end position="534"/>
    </location>
</feature>
<dbReference type="GO" id="GO:0007020">
    <property type="term" value="P:microtubule nucleation"/>
    <property type="evidence" value="ECO:0007669"/>
    <property type="project" value="InterPro"/>
</dbReference>
<evidence type="ECO:0000256" key="3">
    <source>
        <dbReference type="ARBA" id="ARBA00022701"/>
    </source>
</evidence>
<keyword evidence="4 5" id="KW-0206">Cytoskeleton</keyword>
<dbReference type="InterPro" id="IPR040457">
    <property type="entry name" value="GCP_C"/>
</dbReference>